<gene>
    <name evidence="2" type="ORF">ACFPOB_09470</name>
</gene>
<organism evidence="2 3">
    <name type="scientific">Bosea eneae</name>
    <dbReference type="NCBI Taxonomy" id="151454"/>
    <lineage>
        <taxon>Bacteria</taxon>
        <taxon>Pseudomonadati</taxon>
        <taxon>Pseudomonadota</taxon>
        <taxon>Alphaproteobacteria</taxon>
        <taxon>Hyphomicrobiales</taxon>
        <taxon>Boseaceae</taxon>
        <taxon>Bosea</taxon>
    </lineage>
</organism>
<keyword evidence="1" id="KW-0812">Transmembrane</keyword>
<evidence type="ECO:0000256" key="1">
    <source>
        <dbReference type="SAM" id="Phobius"/>
    </source>
</evidence>
<evidence type="ECO:0008006" key="4">
    <source>
        <dbReference type="Google" id="ProtNLM"/>
    </source>
</evidence>
<keyword evidence="1" id="KW-0472">Membrane</keyword>
<evidence type="ECO:0000313" key="3">
    <source>
        <dbReference type="Proteomes" id="UP001596053"/>
    </source>
</evidence>
<protein>
    <recommendedName>
        <fullName evidence="4">DUF2892 family protein</fullName>
    </recommendedName>
</protein>
<keyword evidence="1" id="KW-1133">Transmembrane helix</keyword>
<accession>A0ABW0IND5</accession>
<name>A0ABW0IND5_9HYPH</name>
<evidence type="ECO:0000313" key="2">
    <source>
        <dbReference type="EMBL" id="MFC5419792.1"/>
    </source>
</evidence>
<dbReference type="Proteomes" id="UP001596053">
    <property type="component" value="Unassembled WGS sequence"/>
</dbReference>
<reference evidence="3" key="1">
    <citation type="journal article" date="2019" name="Int. J. Syst. Evol. Microbiol.">
        <title>The Global Catalogue of Microorganisms (GCM) 10K type strain sequencing project: providing services to taxonomists for standard genome sequencing and annotation.</title>
        <authorList>
            <consortium name="The Broad Institute Genomics Platform"/>
            <consortium name="The Broad Institute Genome Sequencing Center for Infectious Disease"/>
            <person name="Wu L."/>
            <person name="Ma J."/>
        </authorList>
    </citation>
    <scope>NUCLEOTIDE SEQUENCE [LARGE SCALE GENOMIC DNA]</scope>
    <source>
        <strain evidence="3">NCAIM B.01391</strain>
    </source>
</reference>
<keyword evidence="3" id="KW-1185">Reference proteome</keyword>
<dbReference type="EMBL" id="JBHSLW010000010">
    <property type="protein sequence ID" value="MFC5419792.1"/>
    <property type="molecule type" value="Genomic_DNA"/>
</dbReference>
<proteinExistence type="predicted"/>
<sequence>MSQIALSIAAVRALRIAGLLYLAAMFLAALLANHSVLLTLAFSIACVGQGATILRFGTDAASRQGDSYG</sequence>
<feature type="transmembrane region" description="Helical" evidence="1">
    <location>
        <begin position="12"/>
        <end position="31"/>
    </location>
</feature>
<dbReference type="RefSeq" id="WP_377797765.1">
    <property type="nucleotide sequence ID" value="NZ_JBHSLW010000010.1"/>
</dbReference>
<feature type="transmembrane region" description="Helical" evidence="1">
    <location>
        <begin position="37"/>
        <end position="57"/>
    </location>
</feature>
<comment type="caution">
    <text evidence="2">The sequence shown here is derived from an EMBL/GenBank/DDBJ whole genome shotgun (WGS) entry which is preliminary data.</text>
</comment>